<name>A0A1M4VWP5_9BACT</name>
<protein>
    <submittedName>
        <fullName evidence="2">Uncharacterized protein</fullName>
    </submittedName>
</protein>
<dbReference type="Proteomes" id="UP000184368">
    <property type="component" value="Unassembled WGS sequence"/>
</dbReference>
<evidence type="ECO:0000313" key="2">
    <source>
        <dbReference type="EMBL" id="SHE73386.1"/>
    </source>
</evidence>
<dbReference type="OrthoDB" id="1004568at2"/>
<sequence length="213" mass="24331">MYHAKHKKATTQELAGRPNTQPSHQDIVMDATDAFLDGEEHLVEQDAEKESYVALMEAERALVESSGFNLLPINKEHLEIYIADCKNQILEGQVDFREALRRKKLMDMVLEQVFKDPEVKRHLEDEYAKHGQKKIMWHGAEISFSSRKSYTYDQCSDSELASLEATAKEADGKLKARQKFLQNLTKPMADPESGELIYPAAFTTTDYFTVSIK</sequence>
<dbReference type="EMBL" id="FQUO01000002">
    <property type="protein sequence ID" value="SHE73386.1"/>
    <property type="molecule type" value="Genomic_DNA"/>
</dbReference>
<feature type="region of interest" description="Disordered" evidence="1">
    <location>
        <begin position="1"/>
        <end position="24"/>
    </location>
</feature>
<accession>A0A1M4VWP5</accession>
<dbReference type="RefSeq" id="WP_073040203.1">
    <property type="nucleotide sequence ID" value="NZ_FQUO01000002.1"/>
</dbReference>
<gene>
    <name evidence="2" type="ORF">SAMN05444008_102409</name>
</gene>
<keyword evidence="3" id="KW-1185">Reference proteome</keyword>
<organism evidence="2 3">
    <name type="scientific">Cnuella takakiae</name>
    <dbReference type="NCBI Taxonomy" id="1302690"/>
    <lineage>
        <taxon>Bacteria</taxon>
        <taxon>Pseudomonadati</taxon>
        <taxon>Bacteroidota</taxon>
        <taxon>Chitinophagia</taxon>
        <taxon>Chitinophagales</taxon>
        <taxon>Chitinophagaceae</taxon>
        <taxon>Cnuella</taxon>
    </lineage>
</organism>
<evidence type="ECO:0000256" key="1">
    <source>
        <dbReference type="SAM" id="MobiDB-lite"/>
    </source>
</evidence>
<dbReference type="STRING" id="1302690.BUE76_11695"/>
<proteinExistence type="predicted"/>
<reference evidence="2 3" key="1">
    <citation type="submission" date="2016-11" db="EMBL/GenBank/DDBJ databases">
        <authorList>
            <person name="Jaros S."/>
            <person name="Januszkiewicz K."/>
            <person name="Wedrychowicz H."/>
        </authorList>
    </citation>
    <scope>NUCLEOTIDE SEQUENCE [LARGE SCALE GENOMIC DNA]</scope>
    <source>
        <strain evidence="2 3">DSM 26897</strain>
    </source>
</reference>
<dbReference type="AlphaFoldDB" id="A0A1M4VWP5"/>
<evidence type="ECO:0000313" key="3">
    <source>
        <dbReference type="Proteomes" id="UP000184368"/>
    </source>
</evidence>